<dbReference type="PANTHER" id="PTHR30244:SF9">
    <property type="entry name" value="PROTEIN RV3402C"/>
    <property type="match status" value="1"/>
</dbReference>
<dbReference type="InterPro" id="IPR015421">
    <property type="entry name" value="PyrdxlP-dep_Trfase_major"/>
</dbReference>
<dbReference type="PIRSF" id="PIRSF000390">
    <property type="entry name" value="PLP_StrS"/>
    <property type="match status" value="1"/>
</dbReference>
<dbReference type="Pfam" id="PF01041">
    <property type="entry name" value="DegT_DnrJ_EryC1"/>
    <property type="match status" value="1"/>
</dbReference>
<dbReference type="InterPro" id="IPR000653">
    <property type="entry name" value="DegT/StrS_aminotransferase"/>
</dbReference>
<protein>
    <submittedName>
        <fullName evidence="5">dTDP-4-dehydro-6-deoxyglucose aminotransferase</fullName>
    </submittedName>
</protein>
<dbReference type="Gene3D" id="3.40.640.10">
    <property type="entry name" value="Type I PLP-dependent aspartate aminotransferase-like (Major domain)"/>
    <property type="match status" value="1"/>
</dbReference>
<dbReference type="CDD" id="cd00616">
    <property type="entry name" value="AHBA_syn"/>
    <property type="match status" value="1"/>
</dbReference>
<dbReference type="GO" id="GO:0008483">
    <property type="term" value="F:transaminase activity"/>
    <property type="evidence" value="ECO:0007669"/>
    <property type="project" value="UniProtKB-KW"/>
</dbReference>
<evidence type="ECO:0000256" key="3">
    <source>
        <dbReference type="RuleBase" id="RU004508"/>
    </source>
</evidence>
<dbReference type="Proteomes" id="UP001162734">
    <property type="component" value="Chromosome"/>
</dbReference>
<keyword evidence="6" id="KW-1185">Reference proteome</keyword>
<accession>A0ABN6N202</accession>
<evidence type="ECO:0000256" key="2">
    <source>
        <dbReference type="ARBA" id="ARBA00037999"/>
    </source>
</evidence>
<dbReference type="EMBL" id="AP025592">
    <property type="protein sequence ID" value="BDG07086.1"/>
    <property type="molecule type" value="Genomic_DNA"/>
</dbReference>
<keyword evidence="5" id="KW-0032">Aminotransferase</keyword>
<keyword evidence="5" id="KW-0808">Transferase</keyword>
<evidence type="ECO:0000313" key="6">
    <source>
        <dbReference type="Proteomes" id="UP001162734"/>
    </source>
</evidence>
<dbReference type="InterPro" id="IPR015424">
    <property type="entry name" value="PyrdxlP-dep_Trfase"/>
</dbReference>
<feature type="compositionally biased region" description="Low complexity" evidence="4">
    <location>
        <begin position="409"/>
        <end position="428"/>
    </location>
</feature>
<dbReference type="SUPFAM" id="SSF53383">
    <property type="entry name" value="PLP-dependent transferases"/>
    <property type="match status" value="1"/>
</dbReference>
<proteinExistence type="inferred from homology"/>
<keyword evidence="1 3" id="KW-0663">Pyridoxal phosphate</keyword>
<evidence type="ECO:0000256" key="1">
    <source>
        <dbReference type="ARBA" id="ARBA00022898"/>
    </source>
</evidence>
<evidence type="ECO:0000313" key="5">
    <source>
        <dbReference type="EMBL" id="BDG07086.1"/>
    </source>
</evidence>
<comment type="similarity">
    <text evidence="2 3">Belongs to the DegT/DnrJ/EryC1 family.</text>
</comment>
<organism evidence="5 6">
    <name type="scientific">Anaeromyxobacter paludicola</name>
    <dbReference type="NCBI Taxonomy" id="2918171"/>
    <lineage>
        <taxon>Bacteria</taxon>
        <taxon>Pseudomonadati</taxon>
        <taxon>Myxococcota</taxon>
        <taxon>Myxococcia</taxon>
        <taxon>Myxococcales</taxon>
        <taxon>Cystobacterineae</taxon>
        <taxon>Anaeromyxobacteraceae</taxon>
        <taxon>Anaeromyxobacter</taxon>
    </lineage>
</organism>
<dbReference type="Gene3D" id="3.90.1150.10">
    <property type="entry name" value="Aspartate Aminotransferase, domain 1"/>
    <property type="match status" value="1"/>
</dbReference>
<feature type="region of interest" description="Disordered" evidence="4">
    <location>
        <begin position="404"/>
        <end position="428"/>
    </location>
</feature>
<dbReference type="InterPro" id="IPR015422">
    <property type="entry name" value="PyrdxlP-dep_Trfase_small"/>
</dbReference>
<dbReference type="PANTHER" id="PTHR30244">
    <property type="entry name" value="TRANSAMINASE"/>
    <property type="match status" value="1"/>
</dbReference>
<gene>
    <name evidence="5" type="ORF">AMPC_01990</name>
</gene>
<dbReference type="RefSeq" id="WP_248343694.1">
    <property type="nucleotide sequence ID" value="NZ_AP025592.1"/>
</dbReference>
<sequence>MSQTQRRAKQDVSELAIFGGKPSFERPLHVGQPNIGDRDRLHGLLDEILDRRWLTNHGPLVTELESKLARLMGVRHCIAVCNGTVALEIAIRALGLKGEVIVPSFTFAATAHALQWQEITPIFCDVDPRTHTLDPERVERMVSSRTTGILGVHLWGRACDVEGLSEVARRHRLALLFDAAHAFAVSRRGRMIGNFGDCEVFSFHATKVFNTFEGGAIATNDDQLARRLRWMQNFGFSGYDQVDHIGVNGKMSEISAAMGLVGLESLDEFIGCNRRNHARYAELLAGIPGLQLHGYDPAERQNHQYVVVEVDQDAAGIGRDALVELLHAENVLVRRYFYPGVHRMEPYRSLYPNAGLLLPVTERLVTRTMILPTGTGLSVEDVDGVCDLIRLAVGQGAEILARKARAQGPRGTAAASARPPPRLAEAAR</sequence>
<name>A0ABN6N202_9BACT</name>
<reference evidence="6" key="1">
    <citation type="journal article" date="2022" name="Int. J. Syst. Evol. Microbiol.">
        <title>Anaeromyxobacter oryzae sp. nov., Anaeromyxobacter diazotrophicus sp. nov. and Anaeromyxobacter paludicola sp. nov., isolated from paddy soils.</title>
        <authorList>
            <person name="Itoh H."/>
            <person name="Xu Z."/>
            <person name="Mise K."/>
            <person name="Masuda Y."/>
            <person name="Ushijima N."/>
            <person name="Hayakawa C."/>
            <person name="Shiratori Y."/>
            <person name="Senoo K."/>
        </authorList>
    </citation>
    <scope>NUCLEOTIDE SEQUENCE [LARGE SCALE GENOMIC DNA]</scope>
    <source>
        <strain evidence="6">Red630</strain>
    </source>
</reference>
<evidence type="ECO:0000256" key="4">
    <source>
        <dbReference type="SAM" id="MobiDB-lite"/>
    </source>
</evidence>